<organism evidence="2 3">
    <name type="scientific">Vreelandella aquamarina</name>
    <dbReference type="NCBI Taxonomy" id="77097"/>
    <lineage>
        <taxon>Bacteria</taxon>
        <taxon>Pseudomonadati</taxon>
        <taxon>Pseudomonadota</taxon>
        <taxon>Gammaproteobacteria</taxon>
        <taxon>Oceanospirillales</taxon>
        <taxon>Halomonadaceae</taxon>
        <taxon>Vreelandella</taxon>
    </lineage>
</organism>
<dbReference type="EMBL" id="AP022869">
    <property type="protein sequence ID" value="BCB70807.1"/>
    <property type="molecule type" value="Genomic_DNA"/>
</dbReference>
<dbReference type="SUPFAM" id="SSF53335">
    <property type="entry name" value="S-adenosyl-L-methionine-dependent methyltransferases"/>
    <property type="match status" value="1"/>
</dbReference>
<dbReference type="PANTHER" id="PTHR41244:SF1">
    <property type="entry name" value="GLYCOSYLTRANSFERASE"/>
    <property type="match status" value="1"/>
</dbReference>
<dbReference type="CDD" id="cd02440">
    <property type="entry name" value="AdoMet_MTases"/>
    <property type="match status" value="1"/>
</dbReference>
<evidence type="ECO:0000259" key="1">
    <source>
        <dbReference type="Pfam" id="PF08241"/>
    </source>
</evidence>
<dbReference type="CDD" id="cd11579">
    <property type="entry name" value="Glyco_tran_WbsX"/>
    <property type="match status" value="1"/>
</dbReference>
<gene>
    <name evidence="2" type="ORF">HMEPL2_11580</name>
</gene>
<dbReference type="Pfam" id="PF05045">
    <property type="entry name" value="RgpF"/>
    <property type="match status" value="1"/>
</dbReference>
<dbReference type="InterPro" id="IPR032719">
    <property type="entry name" value="WbsX"/>
</dbReference>
<name>A0A6F8XCJ2_9GAMM</name>
<dbReference type="InterPro" id="IPR029063">
    <property type="entry name" value="SAM-dependent_MTases_sf"/>
</dbReference>
<evidence type="ECO:0000313" key="3">
    <source>
        <dbReference type="Proteomes" id="UP000501053"/>
    </source>
</evidence>
<dbReference type="Proteomes" id="UP000501053">
    <property type="component" value="Chromosome"/>
</dbReference>
<sequence length="1113" mass="126875">MSTTNEHHLDPTGERFLPNVLTGDIVAEHLHRYYFAQGYVKGKEVLDIACGEGYGSHYLAQQAASVVGVDVDAKTVEHAQATYSHPGLSYRQGDCAAIPLEDNSVDVVVSFETIEHHDQHDAMMAEIKRVLRPDGLLIISSPDKHEYSEKPGYDNPYHVKELYKEEFEQLLSKHFEHSTLLGQRVVYGSAMWDTRNKTLINYSETQPAGQPGTPDPVYWVALASQKTLPSHRSSFFQHDIQQSDAVNQQRTLVQARDMELAQRGDYIAELKVNHEEHIATLKRNAEQALEQETYHHRQLLKAHAGTISHANNPVWLAKQLLKRLKQLPREMKRARAERYQIAASGLFDANWYLQHNPDVQTTGKDPLKHYQRFGGYEGRDPSANFDTLSYLQQHPWLFSTRQHPLIHYLNQPRPGAESEQPEGQGSAGTNLMFGEMFAQTVGSDDDYVPLAEKPLEEPSRLRPIAFYLPQYHPIAENDRWWGKGFTEWTNVGKAVPQFAGHYQPRHPGELGYYDLRLPEVQERQAELARHYGIEAFCFHYYWFSGRKRLLERPIDQFANNPNIDFPFCLCWANENWTRRWDGKESDILMEQKHLPEDDLEFIEDIAPLLQKPNYLRVNGKPLLIVYRVDILPDANKTAEVWRTYCRENGIGEIHLVSAQSFNNGDPRPHGFDASVEFPPHQTHAKRIDHQLTLLNPAFEGCVYDFADLVFTQLAKPATEYTRYRTVSPGWDNDARKPGRGHTFANVTPGRYQQWLAGAAREADQLPGDEKLVFINAWNEWAEGAYLEPDRRYGYAYLEATKQVVKHYTAPANSAPTTQLPNWEKRHETAVILHLYHTELWDEMASHLAHLEGQYDLYISLPEHAPEGTVARIQQTVPDARCATLPNKGRDVLPFLTMLSAIRPLGYGQVCKIHAKRSLHRQDGDLWRQEFLGQLLGSKKQVASVIDAFNRHPDLGMVGPAGHWLDYVHYWGSPDSPARTQALLESQGIRISLDELGFFAGSMFWCRPEAMDPLLNITDDDFEPEEGQTDGTLAHALERIFAAAAQAAGYRVTDTRTPAAVEEPAFEAHYPFAKPSPHLRGQPPQATAIAPPHATKVIERRAKTLYRTLKRRLK</sequence>
<dbReference type="Gene3D" id="3.40.50.150">
    <property type="entry name" value="Vaccinia Virus protein VP39"/>
    <property type="match status" value="1"/>
</dbReference>
<dbReference type="Gene3D" id="3.20.20.80">
    <property type="entry name" value="Glycosidases"/>
    <property type="match status" value="1"/>
</dbReference>
<proteinExistence type="predicted"/>
<accession>A0A6F8XCJ2</accession>
<keyword evidence="3" id="KW-1185">Reference proteome</keyword>
<dbReference type="Pfam" id="PF14307">
    <property type="entry name" value="Glyco_tran_WbsX"/>
    <property type="match status" value="1"/>
</dbReference>
<protein>
    <recommendedName>
        <fullName evidence="1">Methyltransferase type 11 domain-containing protein</fullName>
    </recommendedName>
</protein>
<dbReference type="RefSeq" id="WP_172514700.1">
    <property type="nucleotide sequence ID" value="NZ_AP022869.1"/>
</dbReference>
<dbReference type="AlphaFoldDB" id="A0A6F8XCJ2"/>
<dbReference type="GO" id="GO:0008757">
    <property type="term" value="F:S-adenosylmethionine-dependent methyltransferase activity"/>
    <property type="evidence" value="ECO:0007669"/>
    <property type="project" value="InterPro"/>
</dbReference>
<dbReference type="Pfam" id="PF08241">
    <property type="entry name" value="Methyltransf_11"/>
    <property type="match status" value="1"/>
</dbReference>
<dbReference type="PANTHER" id="PTHR41244">
    <property type="entry name" value="RHAMNAN SYNTHESIS F"/>
    <property type="match status" value="1"/>
</dbReference>
<dbReference type="InterPro" id="IPR007739">
    <property type="entry name" value="RgpF"/>
</dbReference>
<feature type="domain" description="Methyltransferase type 11" evidence="1">
    <location>
        <begin position="46"/>
        <end position="139"/>
    </location>
</feature>
<reference evidence="2 3" key="1">
    <citation type="submission" date="2020-03" db="EMBL/GenBank/DDBJ databases">
        <title>Complete Genome Sequence of Halomonas meridiana strain Eplume2, isolated from hydrothermal-plume in the north east Pacific Ocean.</title>
        <authorList>
            <person name="Kurihara Y."/>
            <person name="Kawai S."/>
            <person name="Sakai A."/>
            <person name="Galipon J."/>
            <person name="Arakawa K."/>
        </authorList>
    </citation>
    <scope>NUCLEOTIDE SEQUENCE [LARGE SCALE GENOMIC DNA]</scope>
    <source>
        <strain evidence="2 3">Eplume2</strain>
    </source>
</reference>
<dbReference type="InterPro" id="IPR013216">
    <property type="entry name" value="Methyltransf_11"/>
</dbReference>
<evidence type="ECO:0000313" key="2">
    <source>
        <dbReference type="EMBL" id="BCB70807.1"/>
    </source>
</evidence>